<dbReference type="AlphaFoldDB" id="A0A6J6TZ92"/>
<dbReference type="Pfam" id="PF00378">
    <property type="entry name" value="ECH_1"/>
    <property type="match status" value="1"/>
</dbReference>
<comment type="similarity">
    <text evidence="1">Belongs to the enoyl-CoA hydratase/isomerase family.</text>
</comment>
<evidence type="ECO:0000313" key="2">
    <source>
        <dbReference type="EMBL" id="CAB4751653.1"/>
    </source>
</evidence>
<dbReference type="PANTHER" id="PTHR43802:SF1">
    <property type="entry name" value="IP11341P-RELATED"/>
    <property type="match status" value="1"/>
</dbReference>
<reference evidence="2" key="1">
    <citation type="submission" date="2020-05" db="EMBL/GenBank/DDBJ databases">
        <authorList>
            <person name="Chiriac C."/>
            <person name="Salcher M."/>
            <person name="Ghai R."/>
            <person name="Kavagutti S V."/>
        </authorList>
    </citation>
    <scope>NUCLEOTIDE SEQUENCE</scope>
</reference>
<dbReference type="InterPro" id="IPR001753">
    <property type="entry name" value="Enoyl-CoA_hydra/iso"/>
</dbReference>
<dbReference type="PANTHER" id="PTHR43802">
    <property type="entry name" value="ENOYL-COA HYDRATASE"/>
    <property type="match status" value="1"/>
</dbReference>
<dbReference type="CDD" id="cd06558">
    <property type="entry name" value="crotonase-like"/>
    <property type="match status" value="1"/>
</dbReference>
<evidence type="ECO:0000256" key="1">
    <source>
        <dbReference type="ARBA" id="ARBA00005254"/>
    </source>
</evidence>
<evidence type="ECO:0000313" key="4">
    <source>
        <dbReference type="EMBL" id="CAB4907007.1"/>
    </source>
</evidence>
<dbReference type="EMBL" id="CAFBMH010000036">
    <property type="protein sequence ID" value="CAB4907007.1"/>
    <property type="molecule type" value="Genomic_DNA"/>
</dbReference>
<accession>A0A6J6TZ92</accession>
<dbReference type="EMBL" id="CAFABA010000057">
    <property type="protein sequence ID" value="CAB4831420.1"/>
    <property type="molecule type" value="Genomic_DNA"/>
</dbReference>
<gene>
    <name evidence="2" type="ORF">UFOPK2754_01842</name>
    <name evidence="3" type="ORF">UFOPK3139_01511</name>
    <name evidence="4" type="ORF">UFOPK3543_01215</name>
    <name evidence="5" type="ORF">UFOPK3967_01375</name>
</gene>
<protein>
    <submittedName>
        <fullName evidence="2">Unannotated protein</fullName>
    </submittedName>
</protein>
<organism evidence="2">
    <name type="scientific">freshwater metagenome</name>
    <dbReference type="NCBI Taxonomy" id="449393"/>
    <lineage>
        <taxon>unclassified sequences</taxon>
        <taxon>metagenomes</taxon>
        <taxon>ecological metagenomes</taxon>
    </lineage>
</organism>
<evidence type="ECO:0000313" key="5">
    <source>
        <dbReference type="EMBL" id="CAB4996660.1"/>
    </source>
</evidence>
<dbReference type="EMBL" id="CAEZYR010000067">
    <property type="protein sequence ID" value="CAB4751653.1"/>
    <property type="molecule type" value="Genomic_DNA"/>
</dbReference>
<proteinExistence type="inferred from homology"/>
<dbReference type="Gene3D" id="3.90.226.10">
    <property type="entry name" value="2-enoyl-CoA Hydratase, Chain A, domain 1"/>
    <property type="match status" value="1"/>
</dbReference>
<name>A0A6J6TZ92_9ZZZZ</name>
<dbReference type="EMBL" id="CAFBOS010000075">
    <property type="protein sequence ID" value="CAB4996660.1"/>
    <property type="molecule type" value="Genomic_DNA"/>
</dbReference>
<sequence>MSDYECLLYEEADGIATVTLNRPDKHNSFSPTQIAEIEDVWKKLRFNDDVACVIVTGAGERAFSSGIDLTHAHPQPVSKMIIDDPMLRIGPKTNDMWKPVIAAVNGMACGGAFYILGEVEFIIASENATFFDPHVTHGMPCIYEPILMLQRMPIGEIMRLSLLGRHERMSAKRAYEIGLVSEVVPFDGLMEAARWSAEVIASAPDQVAMESTVKAIWAAQHSNLAQAFHSAPLYINVVDGASGTAERANNLRHQKIEPRIR</sequence>
<dbReference type="InterPro" id="IPR029045">
    <property type="entry name" value="ClpP/crotonase-like_dom_sf"/>
</dbReference>
<evidence type="ECO:0000313" key="3">
    <source>
        <dbReference type="EMBL" id="CAB4831420.1"/>
    </source>
</evidence>
<dbReference type="SUPFAM" id="SSF52096">
    <property type="entry name" value="ClpP/crotonase"/>
    <property type="match status" value="1"/>
</dbReference>